<keyword evidence="5" id="KW-0678">Repressor</keyword>
<dbReference type="InterPro" id="IPR003751">
    <property type="entry name" value="CsrA"/>
</dbReference>
<comment type="caution">
    <text evidence="7">The sequence shown here is derived from an EMBL/GenBank/DDBJ whole genome shotgun (WGS) entry which is preliminary data.</text>
</comment>
<dbReference type="NCBIfam" id="NF002469">
    <property type="entry name" value="PRK01712.1"/>
    <property type="match status" value="1"/>
</dbReference>
<keyword evidence="8" id="KW-1185">Reference proteome</keyword>
<dbReference type="Gene3D" id="2.60.40.4380">
    <property type="entry name" value="Translational regulator CsrA"/>
    <property type="match status" value="1"/>
</dbReference>
<sequence>MLILTRRISESLIVGDHEIVITVLGVKGNQVRIGVQADPTVAIDREEIYLRKQAERNHPSIPPNRQPAKKFASAFRRK</sequence>
<keyword evidence="1 5" id="KW-0963">Cytoplasm</keyword>
<dbReference type="PANTHER" id="PTHR34984">
    <property type="entry name" value="CARBON STORAGE REGULATOR"/>
    <property type="match status" value="1"/>
</dbReference>
<comment type="subunit">
    <text evidence="5">Homodimer; the beta-strands of each monomer intercalate to form a hydrophobic core, while the alpha-helices form wings that extend away from the core.</text>
</comment>
<keyword evidence="4 5" id="KW-0010">Activator</keyword>
<dbReference type="HAMAP" id="MF_00167">
    <property type="entry name" value="CsrA"/>
    <property type="match status" value="1"/>
</dbReference>
<dbReference type="PANTHER" id="PTHR34984:SF1">
    <property type="entry name" value="CARBON STORAGE REGULATOR"/>
    <property type="match status" value="1"/>
</dbReference>
<dbReference type="SUPFAM" id="SSF117130">
    <property type="entry name" value="CsrA-like"/>
    <property type="match status" value="1"/>
</dbReference>
<accession>A0ABQ3B943</accession>
<organism evidence="7 8">
    <name type="scientific">Cellvibrio zantedeschiae</name>
    <dbReference type="NCBI Taxonomy" id="1237077"/>
    <lineage>
        <taxon>Bacteria</taxon>
        <taxon>Pseudomonadati</taxon>
        <taxon>Pseudomonadota</taxon>
        <taxon>Gammaproteobacteria</taxon>
        <taxon>Cellvibrionales</taxon>
        <taxon>Cellvibrionaceae</taxon>
        <taxon>Cellvibrio</taxon>
    </lineage>
</organism>
<evidence type="ECO:0000256" key="5">
    <source>
        <dbReference type="HAMAP-Rule" id="MF_00167"/>
    </source>
</evidence>
<reference evidence="8" key="1">
    <citation type="journal article" date="2019" name="Int. J. Syst. Evol. Microbiol.">
        <title>The Global Catalogue of Microorganisms (GCM) 10K type strain sequencing project: providing services to taxonomists for standard genome sequencing and annotation.</title>
        <authorList>
            <consortium name="The Broad Institute Genomics Platform"/>
            <consortium name="The Broad Institute Genome Sequencing Center for Infectious Disease"/>
            <person name="Wu L."/>
            <person name="Ma J."/>
        </authorList>
    </citation>
    <scope>NUCLEOTIDE SEQUENCE [LARGE SCALE GENOMIC DNA]</scope>
    <source>
        <strain evidence="8">KCTC 32239</strain>
    </source>
</reference>
<feature type="region of interest" description="Disordered" evidence="6">
    <location>
        <begin position="54"/>
        <end position="78"/>
    </location>
</feature>
<dbReference type="InterPro" id="IPR036107">
    <property type="entry name" value="CsrA_sf"/>
</dbReference>
<evidence type="ECO:0000256" key="6">
    <source>
        <dbReference type="SAM" id="MobiDB-lite"/>
    </source>
</evidence>
<dbReference type="Pfam" id="PF02599">
    <property type="entry name" value="CsrA"/>
    <property type="match status" value="1"/>
</dbReference>
<keyword evidence="3 5" id="KW-0694">RNA-binding</keyword>
<evidence type="ECO:0000256" key="4">
    <source>
        <dbReference type="ARBA" id="ARBA00023159"/>
    </source>
</evidence>
<evidence type="ECO:0000313" key="7">
    <source>
        <dbReference type="EMBL" id="GGY79623.1"/>
    </source>
</evidence>
<comment type="subcellular location">
    <subcellularLocation>
        <location evidence="5">Cytoplasm</location>
    </subcellularLocation>
</comment>
<dbReference type="RefSeq" id="WP_189419196.1">
    <property type="nucleotide sequence ID" value="NZ_BMYZ01000002.1"/>
</dbReference>
<evidence type="ECO:0000256" key="2">
    <source>
        <dbReference type="ARBA" id="ARBA00022845"/>
    </source>
</evidence>
<keyword evidence="2 5" id="KW-0810">Translation regulation</keyword>
<dbReference type="Proteomes" id="UP000619761">
    <property type="component" value="Unassembled WGS sequence"/>
</dbReference>
<evidence type="ECO:0000256" key="3">
    <source>
        <dbReference type="ARBA" id="ARBA00022884"/>
    </source>
</evidence>
<protein>
    <recommendedName>
        <fullName evidence="5">Translational regulator CsrA</fullName>
    </recommendedName>
    <alternativeName>
        <fullName evidence="5">Carbon storage regulator</fullName>
    </alternativeName>
</protein>
<proteinExistence type="inferred from homology"/>
<evidence type="ECO:0000256" key="1">
    <source>
        <dbReference type="ARBA" id="ARBA00022490"/>
    </source>
</evidence>
<dbReference type="EMBL" id="BMYZ01000002">
    <property type="protein sequence ID" value="GGY79623.1"/>
    <property type="molecule type" value="Genomic_DNA"/>
</dbReference>
<gene>
    <name evidence="5" type="primary">csrA</name>
    <name evidence="7" type="ORF">GCM10011613_25640</name>
</gene>
<comment type="similarity">
    <text evidence="5">Belongs to the CsrA/RsmA family.</text>
</comment>
<evidence type="ECO:0000313" key="8">
    <source>
        <dbReference type="Proteomes" id="UP000619761"/>
    </source>
</evidence>
<name>A0ABQ3B943_9GAMM</name>
<comment type="function">
    <text evidence="5">A key translational regulator that binds mRNA to regulate translation initiation and/or mRNA stability. Mediates global changes in gene expression, shifting from rapid growth to stress survival by linking envelope stress, the stringent response and the catabolite repression systems. Usually binds in the 5'-UTR; binding at or near the Shine-Dalgarno sequence prevents ribosome-binding, repressing translation, binding elsewhere in the 5'-UTR can activate translation and/or stabilize the mRNA. Its function is antagonized by small RNA(s).</text>
</comment>